<gene>
    <name evidence="5" type="ORF">DFP81_101206</name>
</gene>
<dbReference type="SMART" id="SM00421">
    <property type="entry name" value="HTH_LUXR"/>
    <property type="match status" value="1"/>
</dbReference>
<dbReference type="Proteomes" id="UP000256542">
    <property type="component" value="Unassembled WGS sequence"/>
</dbReference>
<dbReference type="RefSeq" id="WP_115895897.1">
    <property type="nucleotide sequence ID" value="NZ_QUNG01000001.1"/>
</dbReference>
<evidence type="ECO:0000259" key="4">
    <source>
        <dbReference type="PROSITE" id="PS50043"/>
    </source>
</evidence>
<sequence length="196" mass="22904">MSIEDSANKHIEFLSQTSYSPLIYVVNHYNLLLINYRTLNGITNYEFISQFMQDQEHQGLVIFDVPKDGDILALKEWPNLKGIFFNDADEVLFQKGFEAINNGELWFPRSVTDCWMRQMLQHEQQSILRSNNLTRKEVKVLNLLYSGLESSAIADNLFISEATVRVHLHKIYHKINVKNKQQARQWCKQNLTKLGN</sequence>
<evidence type="ECO:0000313" key="6">
    <source>
        <dbReference type="Proteomes" id="UP000256542"/>
    </source>
</evidence>
<keyword evidence="6" id="KW-1185">Reference proteome</keyword>
<feature type="domain" description="HTH luxR-type" evidence="4">
    <location>
        <begin position="126"/>
        <end position="191"/>
    </location>
</feature>
<dbReference type="PANTHER" id="PTHR44688">
    <property type="entry name" value="DNA-BINDING TRANSCRIPTIONAL ACTIVATOR DEVR_DOSR"/>
    <property type="match status" value="1"/>
</dbReference>
<dbReference type="InterPro" id="IPR000792">
    <property type="entry name" value="Tscrpt_reg_LuxR_C"/>
</dbReference>
<dbReference type="PROSITE" id="PS50043">
    <property type="entry name" value="HTH_LUXR_2"/>
    <property type="match status" value="1"/>
</dbReference>
<dbReference type="InterPro" id="IPR016032">
    <property type="entry name" value="Sig_transdc_resp-reg_C-effctor"/>
</dbReference>
<dbReference type="EMBL" id="QUNG01000001">
    <property type="protein sequence ID" value="REG86641.1"/>
    <property type="molecule type" value="Genomic_DNA"/>
</dbReference>
<reference evidence="5 6" key="1">
    <citation type="submission" date="2018-08" db="EMBL/GenBank/DDBJ databases">
        <title>Genomic Encyclopedia of Type Strains, Phase III (KMG-III): the genomes of soil and plant-associated and newly described type strains.</title>
        <authorList>
            <person name="Whitman W."/>
        </authorList>
    </citation>
    <scope>NUCLEOTIDE SEQUENCE [LARGE SCALE GENOMIC DNA]</scope>
    <source>
        <strain evidence="5 6">CECT 7375</strain>
    </source>
</reference>
<evidence type="ECO:0000313" key="5">
    <source>
        <dbReference type="EMBL" id="REG86641.1"/>
    </source>
</evidence>
<dbReference type="Pfam" id="PF00196">
    <property type="entry name" value="GerE"/>
    <property type="match status" value="1"/>
</dbReference>
<dbReference type="SUPFAM" id="SSF46894">
    <property type="entry name" value="C-terminal effector domain of the bipartite response regulators"/>
    <property type="match status" value="1"/>
</dbReference>
<dbReference type="GO" id="GO:0006355">
    <property type="term" value="P:regulation of DNA-templated transcription"/>
    <property type="evidence" value="ECO:0007669"/>
    <property type="project" value="InterPro"/>
</dbReference>
<name>A0A3E0DX27_9GAMM</name>
<keyword evidence="3" id="KW-0804">Transcription</keyword>
<evidence type="ECO:0000256" key="3">
    <source>
        <dbReference type="ARBA" id="ARBA00023163"/>
    </source>
</evidence>
<dbReference type="Pfam" id="PF21155">
    <property type="entry name" value="VpsT-like_REC"/>
    <property type="match status" value="1"/>
</dbReference>
<proteinExistence type="predicted"/>
<dbReference type="PRINTS" id="PR00038">
    <property type="entry name" value="HTHLUXR"/>
</dbReference>
<dbReference type="CDD" id="cd06170">
    <property type="entry name" value="LuxR_C_like"/>
    <property type="match status" value="1"/>
</dbReference>
<dbReference type="InterPro" id="IPR049151">
    <property type="entry name" value="CsgD-like_REC"/>
</dbReference>
<dbReference type="Gene3D" id="1.10.10.10">
    <property type="entry name" value="Winged helix-like DNA-binding domain superfamily/Winged helix DNA-binding domain"/>
    <property type="match status" value="1"/>
</dbReference>
<keyword evidence="1" id="KW-0805">Transcription regulation</keyword>
<organism evidence="5 6">
    <name type="scientific">Marinomonas pollencensis</name>
    <dbReference type="NCBI Taxonomy" id="491954"/>
    <lineage>
        <taxon>Bacteria</taxon>
        <taxon>Pseudomonadati</taxon>
        <taxon>Pseudomonadota</taxon>
        <taxon>Gammaproteobacteria</taxon>
        <taxon>Oceanospirillales</taxon>
        <taxon>Oceanospirillaceae</taxon>
        <taxon>Marinomonas</taxon>
    </lineage>
</organism>
<dbReference type="Gene3D" id="3.40.50.2300">
    <property type="match status" value="1"/>
</dbReference>
<dbReference type="OrthoDB" id="561214at2"/>
<keyword evidence="2" id="KW-0238">DNA-binding</keyword>
<protein>
    <submittedName>
        <fullName evidence="5">LuxR family transcriptional regulator of csgAB operon</fullName>
    </submittedName>
</protein>
<evidence type="ECO:0000256" key="1">
    <source>
        <dbReference type="ARBA" id="ARBA00023015"/>
    </source>
</evidence>
<evidence type="ECO:0000256" key="2">
    <source>
        <dbReference type="ARBA" id="ARBA00023125"/>
    </source>
</evidence>
<dbReference type="GO" id="GO:0003677">
    <property type="term" value="F:DNA binding"/>
    <property type="evidence" value="ECO:0007669"/>
    <property type="project" value="UniProtKB-KW"/>
</dbReference>
<dbReference type="InterPro" id="IPR036388">
    <property type="entry name" value="WH-like_DNA-bd_sf"/>
</dbReference>
<accession>A0A3E0DX27</accession>
<comment type="caution">
    <text evidence="5">The sequence shown here is derived from an EMBL/GenBank/DDBJ whole genome shotgun (WGS) entry which is preliminary data.</text>
</comment>
<dbReference type="PANTHER" id="PTHR44688:SF16">
    <property type="entry name" value="DNA-BINDING TRANSCRIPTIONAL ACTIVATOR DEVR_DOSR"/>
    <property type="match status" value="1"/>
</dbReference>
<dbReference type="AlphaFoldDB" id="A0A3E0DX27"/>